<protein>
    <submittedName>
        <fullName evidence="2">Ribosomal-protein-S18p-alanine acetyltransferase</fullName>
        <ecNumber evidence="2">2.3.1.128</ecNumber>
    </submittedName>
</protein>
<evidence type="ECO:0000313" key="2">
    <source>
        <dbReference type="EMBL" id="CAA9469121.1"/>
    </source>
</evidence>
<keyword evidence="2" id="KW-0012">Acyltransferase</keyword>
<feature type="compositionally biased region" description="Low complexity" evidence="1">
    <location>
        <begin position="93"/>
        <end position="111"/>
    </location>
</feature>
<dbReference type="EMBL" id="CADCVL010000105">
    <property type="protein sequence ID" value="CAA9469121.1"/>
    <property type="molecule type" value="Genomic_DNA"/>
</dbReference>
<name>A0A6J4RB10_9ACTN</name>
<keyword evidence="2" id="KW-0808">Transferase</keyword>
<feature type="region of interest" description="Disordered" evidence="1">
    <location>
        <begin position="1"/>
        <end position="60"/>
    </location>
</feature>
<proteinExistence type="predicted"/>
<reference evidence="2" key="1">
    <citation type="submission" date="2020-02" db="EMBL/GenBank/DDBJ databases">
        <authorList>
            <person name="Meier V. D."/>
        </authorList>
    </citation>
    <scope>NUCLEOTIDE SEQUENCE</scope>
    <source>
        <strain evidence="2">AVDCRST_MAG65</strain>
    </source>
</reference>
<accession>A0A6J4RB10</accession>
<gene>
    <name evidence="2" type="ORF">AVDCRST_MAG65-600</name>
</gene>
<feature type="compositionally biased region" description="Basic residues" evidence="1">
    <location>
        <begin position="155"/>
        <end position="164"/>
    </location>
</feature>
<feature type="compositionally biased region" description="Basic residues" evidence="1">
    <location>
        <begin position="113"/>
        <end position="131"/>
    </location>
</feature>
<evidence type="ECO:0000256" key="1">
    <source>
        <dbReference type="SAM" id="MobiDB-lite"/>
    </source>
</evidence>
<sequence>ERAGDRSADPPPRLRGPRARGGDRAPGVSGALVAAHVPARAVQARRHRAGRRGGRRGDRLPGLLALRRGLARDERRGGAAPAAAWRGARAAHLAAAAARRPGRPAHPGGAHLQHGRARPLRGTRLPCRRRPAPLLLRQRGGRPGHVAHAGDPARVARRRPRRRSPLGASPTRM</sequence>
<organism evidence="2">
    <name type="scientific">uncultured Solirubrobacteraceae bacterium</name>
    <dbReference type="NCBI Taxonomy" id="1162706"/>
    <lineage>
        <taxon>Bacteria</taxon>
        <taxon>Bacillati</taxon>
        <taxon>Actinomycetota</taxon>
        <taxon>Thermoleophilia</taxon>
        <taxon>Solirubrobacterales</taxon>
        <taxon>Solirubrobacteraceae</taxon>
        <taxon>environmental samples</taxon>
    </lineage>
</organism>
<feature type="non-terminal residue" evidence="2">
    <location>
        <position position="1"/>
    </location>
</feature>
<dbReference type="AlphaFoldDB" id="A0A6J4RB10"/>
<dbReference type="GO" id="GO:0016746">
    <property type="term" value="F:acyltransferase activity"/>
    <property type="evidence" value="ECO:0007669"/>
    <property type="project" value="UniProtKB-KW"/>
</dbReference>
<feature type="non-terminal residue" evidence="2">
    <location>
        <position position="173"/>
    </location>
</feature>
<feature type="compositionally biased region" description="Basic residues" evidence="1">
    <location>
        <begin position="43"/>
        <end position="54"/>
    </location>
</feature>
<feature type="region of interest" description="Disordered" evidence="1">
    <location>
        <begin position="93"/>
        <end position="173"/>
    </location>
</feature>
<dbReference type="EC" id="2.3.1.128" evidence="2"/>